<dbReference type="KEGG" id="aten:116289659"/>
<evidence type="ECO:0000259" key="1">
    <source>
        <dbReference type="PROSITE" id="PS50206"/>
    </source>
</evidence>
<evidence type="ECO:0000313" key="2">
    <source>
        <dbReference type="Proteomes" id="UP000515163"/>
    </source>
</evidence>
<dbReference type="Gene3D" id="3.40.250.10">
    <property type="entry name" value="Rhodanese-like domain"/>
    <property type="match status" value="2"/>
</dbReference>
<dbReference type="PROSITE" id="PS50206">
    <property type="entry name" value="RHODANESE_3"/>
    <property type="match status" value="1"/>
</dbReference>
<evidence type="ECO:0000313" key="3">
    <source>
        <dbReference type="RefSeq" id="XP_031552466.1"/>
    </source>
</evidence>
<dbReference type="InterPro" id="IPR050229">
    <property type="entry name" value="GlpE_sulfurtransferase"/>
</dbReference>
<dbReference type="OrthoDB" id="566238at2759"/>
<keyword evidence="2" id="KW-1185">Reference proteome</keyword>
<organism evidence="2 3">
    <name type="scientific">Actinia tenebrosa</name>
    <name type="common">Australian red waratah sea anemone</name>
    <dbReference type="NCBI Taxonomy" id="6105"/>
    <lineage>
        <taxon>Eukaryota</taxon>
        <taxon>Metazoa</taxon>
        <taxon>Cnidaria</taxon>
        <taxon>Anthozoa</taxon>
        <taxon>Hexacorallia</taxon>
        <taxon>Actiniaria</taxon>
        <taxon>Actiniidae</taxon>
        <taxon>Actinia</taxon>
    </lineage>
</organism>
<name>A0A6P8HA64_ACTTE</name>
<dbReference type="GeneID" id="116289659"/>
<sequence length="250" mass="27770">MKKANMNEVTTEPTGTGMKLTIQMIRTRFPSVAQMKTEELDSLMKSIEAGNTNQALILLDVRSEQEFKVSCLPNAISINPNISDMALVLAQINSQVSNLEDKKTVVAYCSVGYRSSSLIQNLDTREPEEIQVSRLPNSIPVNPSLKDMSELLSVINKAKGGPEEQTTVVMYCAVGYRASILTQRLMKELAKPENKETRSNITACNLEGSIFKWANEGKDMVDGKEGKRTKMVHGVDRKWGKLLFPDIVSK</sequence>
<dbReference type="InParanoid" id="A0A6P8HA64"/>
<feature type="domain" description="Rhodanese" evidence="1">
    <location>
        <begin position="52"/>
        <end position="222"/>
    </location>
</feature>
<protein>
    <submittedName>
        <fullName evidence="3">Uncharacterized protein LOC116289659</fullName>
    </submittedName>
</protein>
<dbReference type="RefSeq" id="XP_031552466.1">
    <property type="nucleotide sequence ID" value="XM_031696606.1"/>
</dbReference>
<dbReference type="PANTHER" id="PTHR43031">
    <property type="entry name" value="FAD-DEPENDENT OXIDOREDUCTASE"/>
    <property type="match status" value="1"/>
</dbReference>
<accession>A0A6P8HA64</accession>
<gene>
    <name evidence="3" type="primary">LOC116289659</name>
</gene>
<dbReference type="AlphaFoldDB" id="A0A6P8HA64"/>
<dbReference type="InterPro" id="IPR036873">
    <property type="entry name" value="Rhodanese-like_dom_sf"/>
</dbReference>
<reference evidence="3" key="1">
    <citation type="submission" date="2025-08" db="UniProtKB">
        <authorList>
            <consortium name="RefSeq"/>
        </authorList>
    </citation>
    <scope>IDENTIFICATION</scope>
    <source>
        <tissue evidence="3">Tentacle</tissue>
    </source>
</reference>
<dbReference type="SMART" id="SM00450">
    <property type="entry name" value="RHOD"/>
    <property type="match status" value="1"/>
</dbReference>
<proteinExistence type="predicted"/>
<dbReference type="Pfam" id="PF00581">
    <property type="entry name" value="Rhodanese"/>
    <property type="match status" value="2"/>
</dbReference>
<dbReference type="Proteomes" id="UP000515163">
    <property type="component" value="Unplaced"/>
</dbReference>
<dbReference type="CDD" id="cd00158">
    <property type="entry name" value="RHOD"/>
    <property type="match status" value="1"/>
</dbReference>
<dbReference type="SUPFAM" id="SSF52821">
    <property type="entry name" value="Rhodanese/Cell cycle control phosphatase"/>
    <property type="match status" value="2"/>
</dbReference>
<dbReference type="PANTHER" id="PTHR43031:SF1">
    <property type="entry name" value="PYRIDINE NUCLEOTIDE-DISULPHIDE OXIDOREDUCTASE"/>
    <property type="match status" value="1"/>
</dbReference>
<dbReference type="InterPro" id="IPR001763">
    <property type="entry name" value="Rhodanese-like_dom"/>
</dbReference>